<evidence type="ECO:0000256" key="1">
    <source>
        <dbReference type="SAM" id="Phobius"/>
    </source>
</evidence>
<evidence type="ECO:0000313" key="4">
    <source>
        <dbReference type="Proteomes" id="UP000323924"/>
    </source>
</evidence>
<gene>
    <name evidence="2" type="ORF">F2A38_14400</name>
    <name evidence="3" type="ORF">HLB40_14845</name>
</gene>
<feature type="transmembrane region" description="Helical" evidence="1">
    <location>
        <begin position="232"/>
        <end position="254"/>
    </location>
</feature>
<evidence type="ECO:0000313" key="5">
    <source>
        <dbReference type="Proteomes" id="UP000516316"/>
    </source>
</evidence>
<feature type="transmembrane region" description="Helical" evidence="1">
    <location>
        <begin position="205"/>
        <end position="226"/>
    </location>
</feature>
<evidence type="ECO:0000313" key="2">
    <source>
        <dbReference type="EMBL" id="KAA5841731.1"/>
    </source>
</evidence>
<dbReference type="Proteomes" id="UP000516316">
    <property type="component" value="Chromosome"/>
</dbReference>
<dbReference type="PANTHER" id="PTHR36833">
    <property type="entry name" value="SLR0610 PROTEIN-RELATED"/>
    <property type="match status" value="1"/>
</dbReference>
<organism evidence="3 5">
    <name type="scientific">Pseudomonas chlororaphis</name>
    <dbReference type="NCBI Taxonomy" id="587753"/>
    <lineage>
        <taxon>Bacteria</taxon>
        <taxon>Pseudomonadati</taxon>
        <taxon>Pseudomonadota</taxon>
        <taxon>Gammaproteobacteria</taxon>
        <taxon>Pseudomonadales</taxon>
        <taxon>Pseudomonadaceae</taxon>
        <taxon>Pseudomonas</taxon>
    </lineage>
</organism>
<evidence type="ECO:0000313" key="3">
    <source>
        <dbReference type="EMBL" id="QNR50744.1"/>
    </source>
</evidence>
<feature type="transmembrane region" description="Helical" evidence="1">
    <location>
        <begin position="28"/>
        <end position="50"/>
    </location>
</feature>
<protein>
    <submittedName>
        <fullName evidence="3">ABC-2 family transporter protein</fullName>
    </submittedName>
</protein>
<dbReference type="Pfam" id="PF06182">
    <property type="entry name" value="ABC2_membrane_6"/>
    <property type="match status" value="1"/>
</dbReference>
<dbReference type="EMBL" id="CP061079">
    <property type="protein sequence ID" value="QNR50744.1"/>
    <property type="molecule type" value="Genomic_DNA"/>
</dbReference>
<keyword evidence="1" id="KW-1133">Transmembrane helix</keyword>
<keyword evidence="1" id="KW-0812">Transmembrane</keyword>
<reference evidence="2 4" key="1">
    <citation type="submission" date="2019-09" db="EMBL/GenBank/DDBJ databases">
        <authorList>
            <person name="Vacheron J."/>
            <person name="Dubost A."/>
            <person name="Prigent-Combaret C."/>
            <person name="Muller D."/>
        </authorList>
    </citation>
    <scope>NUCLEOTIDE SEQUENCE [LARGE SCALE GENOMIC DNA]</scope>
    <source>
        <strain evidence="2 4">JV497</strain>
    </source>
</reference>
<accession>A0A3G7HCL8</accession>
<sequence length="262" mass="28699">MSLRTLKVLLALIRHSMLAELEFRANAITNAVNTVVGMLLALYFLDAMFAEVGSLGGWNLHQVLALFGVALILEGLLEVWLFPSLHALSEKVRTGDLDYLLVRPVDSQFLVSCSKISLWELPRVLIGLAVVLYAMYSEGALGAGNLAAFLGLMAAGVAIFYSVFLITCTLSIWFVKIGDVWIISYTLMEIARFPVSAFPQTIRTILTFLVPVYFVSNVPVTGAMGMVGWPQVLGAILFAVAFLCLSRVFWLFALRSYSSASS</sequence>
<name>A0A3G7HCL8_9PSED</name>
<reference evidence="3 5" key="2">
    <citation type="submission" date="2020-09" db="EMBL/GenBank/DDBJ databases">
        <title>The Genome Sequence of Pseudomonas chlororaphis strain Qlu-1 - A phenazine-derivative-producing strain.</title>
        <authorList>
            <person name="Li L."/>
            <person name="Liu K."/>
        </authorList>
    </citation>
    <scope>NUCLEOTIDE SEQUENCE [LARGE SCALE GENOMIC DNA]</scope>
    <source>
        <strain evidence="5">qlu-1</strain>
        <strain evidence="3">Qlu-1</strain>
    </source>
</reference>
<feature type="transmembrane region" description="Helical" evidence="1">
    <location>
        <begin position="148"/>
        <end position="174"/>
    </location>
</feature>
<dbReference type="InterPro" id="IPR010390">
    <property type="entry name" value="ABC-2_transporter-like"/>
</dbReference>
<dbReference type="RefSeq" id="WP_016702954.1">
    <property type="nucleotide sequence ID" value="NZ_CATKQY010000011.1"/>
</dbReference>
<dbReference type="PANTHER" id="PTHR36833:SF2">
    <property type="entry name" value="SLR0610 PROTEIN"/>
    <property type="match status" value="1"/>
</dbReference>
<keyword evidence="1" id="KW-0472">Membrane</keyword>
<dbReference type="EMBL" id="VWPC01000012">
    <property type="protein sequence ID" value="KAA5841731.1"/>
    <property type="molecule type" value="Genomic_DNA"/>
</dbReference>
<feature type="transmembrane region" description="Helical" evidence="1">
    <location>
        <begin position="116"/>
        <end position="136"/>
    </location>
</feature>
<dbReference type="Proteomes" id="UP000323924">
    <property type="component" value="Unassembled WGS sequence"/>
</dbReference>
<dbReference type="AlphaFoldDB" id="A0A3G7HCL8"/>
<proteinExistence type="predicted"/>
<feature type="transmembrane region" description="Helical" evidence="1">
    <location>
        <begin position="62"/>
        <end position="82"/>
    </location>
</feature>